<evidence type="ECO:0000313" key="13">
    <source>
        <dbReference type="EMBL" id="KAK7320128.1"/>
    </source>
</evidence>
<dbReference type="Pfam" id="PF03033">
    <property type="entry name" value="Glyco_transf_28"/>
    <property type="match status" value="1"/>
</dbReference>
<name>A0AAN9KPW8_CLITE</name>
<evidence type="ECO:0000259" key="12">
    <source>
        <dbReference type="Pfam" id="PF04101"/>
    </source>
</evidence>
<evidence type="ECO:0000256" key="4">
    <source>
        <dbReference type="ARBA" id="ARBA00022679"/>
    </source>
</evidence>
<dbReference type="CDD" id="cd03785">
    <property type="entry name" value="GT28_MurG"/>
    <property type="match status" value="1"/>
</dbReference>
<evidence type="ECO:0000256" key="6">
    <source>
        <dbReference type="ARBA" id="ARBA00022984"/>
    </source>
</evidence>
<keyword evidence="6" id="KW-0573">Peptidoglycan synthesis</keyword>
<dbReference type="InterPro" id="IPR004276">
    <property type="entry name" value="GlycoTrans_28_N"/>
</dbReference>
<evidence type="ECO:0000259" key="11">
    <source>
        <dbReference type="Pfam" id="PF03033"/>
    </source>
</evidence>
<keyword evidence="2" id="KW-0132">Cell division</keyword>
<dbReference type="Proteomes" id="UP001359559">
    <property type="component" value="Unassembled WGS sequence"/>
</dbReference>
<protein>
    <recommendedName>
        <fullName evidence="15">Undecaprenyldiphospho-muramoylpentapeptide beta-N-acetylglucosaminyltransferase</fullName>
    </recommendedName>
</protein>
<dbReference type="GO" id="GO:0005975">
    <property type="term" value="P:carbohydrate metabolic process"/>
    <property type="evidence" value="ECO:0007669"/>
    <property type="project" value="InterPro"/>
</dbReference>
<organism evidence="13 14">
    <name type="scientific">Clitoria ternatea</name>
    <name type="common">Butterfly pea</name>
    <dbReference type="NCBI Taxonomy" id="43366"/>
    <lineage>
        <taxon>Eukaryota</taxon>
        <taxon>Viridiplantae</taxon>
        <taxon>Streptophyta</taxon>
        <taxon>Embryophyta</taxon>
        <taxon>Tracheophyta</taxon>
        <taxon>Spermatophyta</taxon>
        <taxon>Magnoliopsida</taxon>
        <taxon>eudicotyledons</taxon>
        <taxon>Gunneridae</taxon>
        <taxon>Pentapetalae</taxon>
        <taxon>rosids</taxon>
        <taxon>fabids</taxon>
        <taxon>Fabales</taxon>
        <taxon>Fabaceae</taxon>
        <taxon>Papilionoideae</taxon>
        <taxon>50 kb inversion clade</taxon>
        <taxon>NPAAA clade</taxon>
        <taxon>indigoferoid/millettioid clade</taxon>
        <taxon>Phaseoleae</taxon>
        <taxon>Clitoria</taxon>
    </lineage>
</organism>
<dbReference type="PANTHER" id="PTHR21015">
    <property type="entry name" value="UDP-N-ACETYLGLUCOSAMINE--N-ACETYLMURAMYL-(PENTAPEPTIDE) PYROPHOSPHORYL-UNDECAPRENOL N-ACETYLGLUCOSAMINE TRANSFERASE 1"/>
    <property type="match status" value="1"/>
</dbReference>
<accession>A0AAN9KPW8</accession>
<evidence type="ECO:0000256" key="8">
    <source>
        <dbReference type="ARBA" id="ARBA00023306"/>
    </source>
</evidence>
<dbReference type="SUPFAM" id="SSF53756">
    <property type="entry name" value="UDP-Glycosyltransferase/glycogen phosphorylase"/>
    <property type="match status" value="1"/>
</dbReference>
<keyword evidence="14" id="KW-1185">Reference proteome</keyword>
<evidence type="ECO:0000256" key="10">
    <source>
        <dbReference type="SAM" id="Phobius"/>
    </source>
</evidence>
<dbReference type="AlphaFoldDB" id="A0AAN9KPW8"/>
<dbReference type="Gene3D" id="3.40.50.2000">
    <property type="entry name" value="Glycogen Phosphorylase B"/>
    <property type="match status" value="2"/>
</dbReference>
<keyword evidence="3" id="KW-0328">Glycosyltransferase</keyword>
<keyword evidence="10" id="KW-1133">Transmembrane helix</keyword>
<evidence type="ECO:0008006" key="15">
    <source>
        <dbReference type="Google" id="ProtNLM"/>
    </source>
</evidence>
<feature type="domain" description="Glycosyl transferase family 28 C-terminal" evidence="12">
    <location>
        <begin position="248"/>
        <end position="408"/>
    </location>
</feature>
<dbReference type="GO" id="GO:0008360">
    <property type="term" value="P:regulation of cell shape"/>
    <property type="evidence" value="ECO:0007669"/>
    <property type="project" value="UniProtKB-KW"/>
</dbReference>
<evidence type="ECO:0000256" key="5">
    <source>
        <dbReference type="ARBA" id="ARBA00022960"/>
    </source>
</evidence>
<comment type="caution">
    <text evidence="13">The sequence shown here is derived from an EMBL/GenBank/DDBJ whole genome shotgun (WGS) entry which is preliminary data.</text>
</comment>
<dbReference type="InterPro" id="IPR006009">
    <property type="entry name" value="GlcNAc_MurG"/>
</dbReference>
<dbReference type="GO" id="GO:0050511">
    <property type="term" value="F:undecaprenyldiphospho-muramoylpentapeptide beta-N-acetylglucosaminyltransferase activity"/>
    <property type="evidence" value="ECO:0007669"/>
    <property type="project" value="InterPro"/>
</dbReference>
<proteinExistence type="inferred from homology"/>
<dbReference type="GO" id="GO:0071555">
    <property type="term" value="P:cell wall organization"/>
    <property type="evidence" value="ECO:0007669"/>
    <property type="project" value="UniProtKB-KW"/>
</dbReference>
<dbReference type="PANTHER" id="PTHR21015:SF22">
    <property type="entry name" value="GLYCOSYLTRANSFERASE"/>
    <property type="match status" value="1"/>
</dbReference>
<dbReference type="HAMAP" id="MF_00033">
    <property type="entry name" value="MurG"/>
    <property type="match status" value="1"/>
</dbReference>
<feature type="domain" description="Glycosyltransferase family 28 N-terminal" evidence="11">
    <location>
        <begin position="60"/>
        <end position="194"/>
    </location>
</feature>
<keyword evidence="1" id="KW-1003">Cell membrane</keyword>
<keyword evidence="8" id="KW-0131">Cell cycle</keyword>
<evidence type="ECO:0000256" key="3">
    <source>
        <dbReference type="ARBA" id="ARBA00022676"/>
    </source>
</evidence>
<evidence type="ECO:0000256" key="7">
    <source>
        <dbReference type="ARBA" id="ARBA00023136"/>
    </source>
</evidence>
<reference evidence="13 14" key="1">
    <citation type="submission" date="2024-01" db="EMBL/GenBank/DDBJ databases">
        <title>The genomes of 5 underutilized Papilionoideae crops provide insights into root nodulation and disease resistance.</title>
        <authorList>
            <person name="Yuan L."/>
        </authorList>
    </citation>
    <scope>NUCLEOTIDE SEQUENCE [LARGE SCALE GENOMIC DNA]</scope>
    <source>
        <strain evidence="13">LY-2023</strain>
        <tissue evidence="13">Leaf</tissue>
    </source>
</reference>
<keyword evidence="5" id="KW-0133">Cell shape</keyword>
<keyword evidence="4" id="KW-0808">Transferase</keyword>
<dbReference type="Pfam" id="PF04101">
    <property type="entry name" value="Glyco_tran_28_C"/>
    <property type="match status" value="1"/>
</dbReference>
<evidence type="ECO:0000313" key="14">
    <source>
        <dbReference type="Proteomes" id="UP001359559"/>
    </source>
</evidence>
<dbReference type="EMBL" id="JAYKXN010000001">
    <property type="protein sequence ID" value="KAK7320128.1"/>
    <property type="molecule type" value="Genomic_DNA"/>
</dbReference>
<feature type="transmembrane region" description="Helical" evidence="10">
    <location>
        <begin position="248"/>
        <end position="270"/>
    </location>
</feature>
<evidence type="ECO:0000256" key="2">
    <source>
        <dbReference type="ARBA" id="ARBA00022618"/>
    </source>
</evidence>
<keyword evidence="10" id="KW-0812">Transmembrane</keyword>
<gene>
    <name evidence="13" type="ORF">RJT34_04862</name>
</gene>
<keyword evidence="7 10" id="KW-0472">Membrane</keyword>
<keyword evidence="9" id="KW-0961">Cell wall biogenesis/degradation</keyword>
<evidence type="ECO:0000256" key="9">
    <source>
        <dbReference type="ARBA" id="ARBA00023316"/>
    </source>
</evidence>
<sequence length="436" mass="47233">MATTTTTTTLFTPFPKSQTLSSPYPFLLTSQSRRTLSCSSSSSTSSSLSSSTNSNDPIRVVFAGGGTGSHVYPAVAIADELKTLHPTCEFLFIGTPNSMESAAISSSGYNFAPVSATEMAPHNFLFFPHRFLKSLIQCFNHLRHFQPHVVVGTGGRVSFPVCLAAKLKGINLVIHEPNSVPGFANYVLSFFADVISVAFNSTVDSFPRNKCVVCGNPVRLSLRNLVPKGIAMSHFFPENNNKGGKGHVLLVLGGSFGANAVNIAMLNLYYQMLRQNSSLFIIWQTGVEAFDEMDSLVKNHPRLYMTPFMYCMDLAYASADLIVSRAGAMTCYEILATGKPSILIPSPNFSEGNQFRNASLMADLAGVTVITEDELDSSTLAIAIEKILRDEKKMEDMSERALKAANPNASAEIAKHILSLVDASTKKKTNGHKVES</sequence>
<evidence type="ECO:0000256" key="1">
    <source>
        <dbReference type="ARBA" id="ARBA00022475"/>
    </source>
</evidence>
<dbReference type="GO" id="GO:0051301">
    <property type="term" value="P:cell division"/>
    <property type="evidence" value="ECO:0007669"/>
    <property type="project" value="UniProtKB-KW"/>
</dbReference>
<dbReference type="InterPro" id="IPR007235">
    <property type="entry name" value="Glyco_trans_28_C"/>
</dbReference>